<dbReference type="SUPFAM" id="SSF141371">
    <property type="entry name" value="PilZ domain-like"/>
    <property type="match status" value="2"/>
</dbReference>
<dbReference type="Pfam" id="PF12945">
    <property type="entry name" value="PilZNR"/>
    <property type="match status" value="1"/>
</dbReference>
<dbReference type="InterPro" id="IPR012349">
    <property type="entry name" value="Split_barrel_FMN-bd"/>
</dbReference>
<name>A0A3B0ZER6_9ZZZZ</name>
<evidence type="ECO:0000259" key="4">
    <source>
        <dbReference type="Pfam" id="PF12945"/>
    </source>
</evidence>
<keyword evidence="1" id="KW-0547">Nucleotide-binding</keyword>
<dbReference type="AlphaFoldDB" id="A0A3B0ZER6"/>
<sequence>MAIKKLYVVLLRLITSTDGAYKMTNRDLNLMVGVGLQLEKDDSGARYFVELLGYSVGEGVIISAPLEHDNRLSLVTGDEVTVRYLGGISQYAFKTQVTHISTTPYLHVHLEYPGGIEATMTRRAVRMPVKESVIRLAMDDDGHKWPVEMKNISLGGASLVAPVKLSGLGERFSIDMPTMSPDNKKAVTLPCVVRHISTQRQGEVSIYHHGVEFIDIDSLARDFIGRYIEHRSAG</sequence>
<evidence type="ECO:0008006" key="6">
    <source>
        <dbReference type="Google" id="ProtNLM"/>
    </source>
</evidence>
<protein>
    <recommendedName>
        <fullName evidence="6">PilZ domain-containing protein</fullName>
    </recommendedName>
</protein>
<dbReference type="GO" id="GO:0035438">
    <property type="term" value="F:cyclic-di-GMP binding"/>
    <property type="evidence" value="ECO:0007669"/>
    <property type="project" value="InterPro"/>
</dbReference>
<dbReference type="Gene3D" id="2.40.10.220">
    <property type="entry name" value="predicted glycosyltransferase like domains"/>
    <property type="match status" value="1"/>
</dbReference>
<keyword evidence="2" id="KW-0975">Bacterial flagellum</keyword>
<dbReference type="InterPro" id="IPR009875">
    <property type="entry name" value="PilZ_domain"/>
</dbReference>
<evidence type="ECO:0000256" key="2">
    <source>
        <dbReference type="ARBA" id="ARBA00023143"/>
    </source>
</evidence>
<dbReference type="Gene3D" id="2.30.110.10">
    <property type="entry name" value="Electron Transport, Fmn-binding Protein, Chain A"/>
    <property type="match status" value="1"/>
</dbReference>
<accession>A0A3B0ZER6</accession>
<reference evidence="5" key="1">
    <citation type="submission" date="2018-06" db="EMBL/GenBank/DDBJ databases">
        <authorList>
            <person name="Zhirakovskaya E."/>
        </authorList>
    </citation>
    <scope>NUCLEOTIDE SEQUENCE</scope>
</reference>
<evidence type="ECO:0000256" key="1">
    <source>
        <dbReference type="ARBA" id="ARBA00022741"/>
    </source>
</evidence>
<dbReference type="Pfam" id="PF07238">
    <property type="entry name" value="PilZ"/>
    <property type="match status" value="1"/>
</dbReference>
<gene>
    <name evidence="5" type="ORF">MNBD_GAMMA17-1085</name>
</gene>
<evidence type="ECO:0000259" key="3">
    <source>
        <dbReference type="Pfam" id="PF07238"/>
    </source>
</evidence>
<feature type="domain" description="Type III secretion system flagellar brake protein YcgR PilZN" evidence="4">
    <location>
        <begin position="36"/>
        <end position="113"/>
    </location>
</feature>
<proteinExistence type="predicted"/>
<feature type="domain" description="PilZ" evidence="3">
    <location>
        <begin position="122"/>
        <end position="229"/>
    </location>
</feature>
<dbReference type="EMBL" id="UOFQ01000033">
    <property type="protein sequence ID" value="VAW85952.1"/>
    <property type="molecule type" value="Genomic_DNA"/>
</dbReference>
<organism evidence="5">
    <name type="scientific">hydrothermal vent metagenome</name>
    <dbReference type="NCBI Taxonomy" id="652676"/>
    <lineage>
        <taxon>unclassified sequences</taxon>
        <taxon>metagenomes</taxon>
        <taxon>ecological metagenomes</taxon>
    </lineage>
</organism>
<evidence type="ECO:0000313" key="5">
    <source>
        <dbReference type="EMBL" id="VAW85952.1"/>
    </source>
</evidence>
<dbReference type="InterPro" id="IPR009926">
    <property type="entry name" value="T3SS_YcgR_PilZN"/>
</dbReference>